<feature type="transmembrane region" description="Helical" evidence="1">
    <location>
        <begin position="12"/>
        <end position="34"/>
    </location>
</feature>
<keyword evidence="1" id="KW-0812">Transmembrane</keyword>
<sequence length="126" mass="14156">MTEWIEEWQYIMVFLLSATPWIEIAVVIPIAIMVVGLSPLGVGVVSFVGNYLPVVVIVLLYERWKAWRAKRRQSETESDTEMGGKRRARAQRIFERYGTPGLALLGPLVTGIHLAAVIAVMFGVRK</sequence>
<feature type="transmembrane region" description="Helical" evidence="1">
    <location>
        <begin position="102"/>
        <end position="124"/>
    </location>
</feature>
<gene>
    <name evidence="2" type="ORF">J2S00_003987</name>
</gene>
<feature type="transmembrane region" description="Helical" evidence="1">
    <location>
        <begin position="40"/>
        <end position="61"/>
    </location>
</feature>
<comment type="caution">
    <text evidence="2">The sequence shown here is derived from an EMBL/GenBank/DDBJ whole genome shotgun (WGS) entry which is preliminary data.</text>
</comment>
<dbReference type="Proteomes" id="UP001232445">
    <property type="component" value="Unassembled WGS sequence"/>
</dbReference>
<name>A0ABU0CYC8_9BACI</name>
<organism evidence="2 3">
    <name type="scientific">Caldalkalibacillus uzonensis</name>
    <dbReference type="NCBI Taxonomy" id="353224"/>
    <lineage>
        <taxon>Bacteria</taxon>
        <taxon>Bacillati</taxon>
        <taxon>Bacillota</taxon>
        <taxon>Bacilli</taxon>
        <taxon>Bacillales</taxon>
        <taxon>Bacillaceae</taxon>
        <taxon>Caldalkalibacillus</taxon>
    </lineage>
</organism>
<evidence type="ECO:0000313" key="2">
    <source>
        <dbReference type="EMBL" id="MDQ0341143.1"/>
    </source>
</evidence>
<dbReference type="InterPro" id="IPR009577">
    <property type="entry name" value="Sm_multidrug_ex"/>
</dbReference>
<keyword evidence="1" id="KW-0472">Membrane</keyword>
<reference evidence="2 3" key="1">
    <citation type="submission" date="2023-07" db="EMBL/GenBank/DDBJ databases">
        <title>Genomic Encyclopedia of Type Strains, Phase IV (KMG-IV): sequencing the most valuable type-strain genomes for metagenomic binning, comparative biology and taxonomic classification.</title>
        <authorList>
            <person name="Goeker M."/>
        </authorList>
    </citation>
    <scope>NUCLEOTIDE SEQUENCE [LARGE SCALE GENOMIC DNA]</scope>
    <source>
        <strain evidence="2 3">DSM 17740</strain>
    </source>
</reference>
<dbReference type="RefSeq" id="WP_307343881.1">
    <property type="nucleotide sequence ID" value="NZ_JAUSUQ010000035.1"/>
</dbReference>
<protein>
    <submittedName>
        <fullName evidence="2">Membrane protein</fullName>
    </submittedName>
</protein>
<dbReference type="EMBL" id="JAUSUQ010000035">
    <property type="protein sequence ID" value="MDQ0341143.1"/>
    <property type="molecule type" value="Genomic_DNA"/>
</dbReference>
<evidence type="ECO:0000313" key="3">
    <source>
        <dbReference type="Proteomes" id="UP001232445"/>
    </source>
</evidence>
<accession>A0ABU0CYC8</accession>
<evidence type="ECO:0000256" key="1">
    <source>
        <dbReference type="SAM" id="Phobius"/>
    </source>
</evidence>
<keyword evidence="1" id="KW-1133">Transmembrane helix</keyword>
<dbReference type="Pfam" id="PF06695">
    <property type="entry name" value="Sm_multidrug_ex"/>
    <property type="match status" value="1"/>
</dbReference>
<keyword evidence="3" id="KW-1185">Reference proteome</keyword>
<proteinExistence type="predicted"/>